<keyword evidence="2" id="KW-0812">Transmembrane</keyword>
<evidence type="ECO:0000313" key="4">
    <source>
        <dbReference type="Proteomes" id="UP001521150"/>
    </source>
</evidence>
<gene>
    <name evidence="3" type="ORF">LWC34_09005</name>
</gene>
<proteinExistence type="predicted"/>
<feature type="transmembrane region" description="Helical" evidence="2">
    <location>
        <begin position="95"/>
        <end position="114"/>
    </location>
</feature>
<dbReference type="EMBL" id="JAJVCN010000001">
    <property type="protein sequence ID" value="MCE7002966.1"/>
    <property type="molecule type" value="Genomic_DNA"/>
</dbReference>
<dbReference type="Proteomes" id="UP001521150">
    <property type="component" value="Unassembled WGS sequence"/>
</dbReference>
<evidence type="ECO:0000313" key="3">
    <source>
        <dbReference type="EMBL" id="MCE7002966.1"/>
    </source>
</evidence>
<name>A0ABS8Z8H1_9PSEU</name>
<dbReference type="RefSeq" id="WP_233724538.1">
    <property type="nucleotide sequence ID" value="NZ_JAJVCN010000001.1"/>
</dbReference>
<reference evidence="3 4" key="1">
    <citation type="submission" date="2021-12" db="EMBL/GenBank/DDBJ databases">
        <title>Genome sequence of Kibdelosporangium philippinense ATCC 49844.</title>
        <authorList>
            <person name="Fedorov E.A."/>
            <person name="Omeragic M."/>
            <person name="Shalygina K.F."/>
            <person name="Maclea K.S."/>
        </authorList>
    </citation>
    <scope>NUCLEOTIDE SEQUENCE [LARGE SCALE GENOMIC DNA]</scope>
    <source>
        <strain evidence="3 4">ATCC 49844</strain>
    </source>
</reference>
<sequence>MLTEQTTTRHREAPSPPTYTQHTTYTITRSGDEVGGIPAASLAIPLIPAVGWQMTYLSAPPAPDHHPAGTALPTRISGIPGIAWPDRTDHAPTNFPLGSALSFLLVVNVGLIVGGRAADRVGSKASTGDLAPRRRAHYDPGRPLNIAAT</sequence>
<evidence type="ECO:0008006" key="5">
    <source>
        <dbReference type="Google" id="ProtNLM"/>
    </source>
</evidence>
<keyword evidence="2" id="KW-0472">Membrane</keyword>
<accession>A0ABS8Z8H1</accession>
<protein>
    <recommendedName>
        <fullName evidence="5">Major facilitator superfamily (MFS) profile domain-containing protein</fullName>
    </recommendedName>
</protein>
<evidence type="ECO:0000256" key="2">
    <source>
        <dbReference type="SAM" id="Phobius"/>
    </source>
</evidence>
<comment type="caution">
    <text evidence="3">The sequence shown here is derived from an EMBL/GenBank/DDBJ whole genome shotgun (WGS) entry which is preliminary data.</text>
</comment>
<feature type="region of interest" description="Disordered" evidence="1">
    <location>
        <begin position="122"/>
        <end position="149"/>
    </location>
</feature>
<organism evidence="3 4">
    <name type="scientific">Kibdelosporangium philippinense</name>
    <dbReference type="NCBI Taxonomy" id="211113"/>
    <lineage>
        <taxon>Bacteria</taxon>
        <taxon>Bacillati</taxon>
        <taxon>Actinomycetota</taxon>
        <taxon>Actinomycetes</taxon>
        <taxon>Pseudonocardiales</taxon>
        <taxon>Pseudonocardiaceae</taxon>
        <taxon>Kibdelosporangium</taxon>
    </lineage>
</organism>
<keyword evidence="4" id="KW-1185">Reference proteome</keyword>
<keyword evidence="2" id="KW-1133">Transmembrane helix</keyword>
<evidence type="ECO:0000256" key="1">
    <source>
        <dbReference type="SAM" id="MobiDB-lite"/>
    </source>
</evidence>
<feature type="region of interest" description="Disordered" evidence="1">
    <location>
        <begin position="1"/>
        <end position="23"/>
    </location>
</feature>